<evidence type="ECO:0000256" key="2">
    <source>
        <dbReference type="SAM" id="SignalP"/>
    </source>
</evidence>
<dbReference type="Gene3D" id="1.25.10.10">
    <property type="entry name" value="Leucine-rich Repeat Variant"/>
    <property type="match status" value="1"/>
</dbReference>
<dbReference type="SUPFAM" id="SSF48371">
    <property type="entry name" value="ARM repeat"/>
    <property type="match status" value="1"/>
</dbReference>
<name>A0A951IUR3_9BACT</name>
<dbReference type="AlphaFoldDB" id="A0A951IUR3"/>
<evidence type="ECO:0000256" key="1">
    <source>
        <dbReference type="SAM" id="Phobius"/>
    </source>
</evidence>
<feature type="transmembrane region" description="Helical" evidence="1">
    <location>
        <begin position="176"/>
        <end position="200"/>
    </location>
</feature>
<dbReference type="EMBL" id="RPHB01000001">
    <property type="protein sequence ID" value="MBW3466739.1"/>
    <property type="molecule type" value="Genomic_DNA"/>
</dbReference>
<sequence length="530" mass="61747">MYFKAKYCAKWVLVKSLLLFFMTSLSAQEDEIVEFNSIPIEEVMLKGRELPGVRFLYTVTIPSQSDLSGYALSKSGRGNIWTSDTLNFYLDALAIKDTVQNTFELEGEIQSLLFDEKIDRDGLQAYFDNLVRNELYILEAEEEAEERIGELVVLGNKIPFKPYYKLKIQVLTDIRMIILITFLSFFVLAAIILVVVIFVIKTKKRNRDVLVRRFKDLCYEPLSNFLFEHSLEEIQQMDKYGIVEKLPKNLMHKPLFKDVMIQEIISLNKNMKGEFKQKLKLIYRKLELDKHTLQKLEAKRWDIITTGIVEINEMDVVEAEGKVMKFVNHQNFYIRSNAVATLLNISNDTDLNVLADQEYPLSRWQQMIYYRIIRYTKDKRNIGHLLESKNQSVRVFGIKLIRYLGLIDQLEKLLGMFEIASEAEKIEMIRCFNLFGFIDSLERVYAVLKSDNQTLVLESIKLIENLGEKISTTALFEFCKLTSDFEAKKAAMRAIYKLDPSIFEAYFSESEDEVENKINLHLKDPVLANV</sequence>
<dbReference type="InterPro" id="IPR011989">
    <property type="entry name" value="ARM-like"/>
</dbReference>
<gene>
    <name evidence="3" type="ORF">EGN73_02765</name>
</gene>
<evidence type="ECO:0000313" key="4">
    <source>
        <dbReference type="Proteomes" id="UP000727490"/>
    </source>
</evidence>
<evidence type="ECO:0008006" key="5">
    <source>
        <dbReference type="Google" id="ProtNLM"/>
    </source>
</evidence>
<keyword evidence="1" id="KW-0812">Transmembrane</keyword>
<reference evidence="3 4" key="1">
    <citation type="journal article" date="2020" name="Syst. Appl. Microbiol.">
        <title>Arthrospiribacter ruber gen. nov., sp. nov., a novel bacterium isolated from Arthrospira cultures.</title>
        <authorList>
            <person name="Waleron M."/>
            <person name="Misztak A."/>
            <person name="Waleron M.M."/>
            <person name="Furmaniak M."/>
            <person name="Mrozik A."/>
            <person name="Waleron K."/>
        </authorList>
    </citation>
    <scope>NUCLEOTIDE SEQUENCE [LARGE SCALE GENOMIC DNA]</scope>
    <source>
        <strain evidence="3 4">DPMB0001</strain>
    </source>
</reference>
<keyword evidence="2" id="KW-0732">Signal</keyword>
<feature type="chain" id="PRO_5037186973" description="HEAT repeat domain-containing protein" evidence="2">
    <location>
        <begin position="28"/>
        <end position="530"/>
    </location>
</feature>
<comment type="caution">
    <text evidence="3">The sequence shown here is derived from an EMBL/GenBank/DDBJ whole genome shotgun (WGS) entry which is preliminary data.</text>
</comment>
<evidence type="ECO:0000313" key="3">
    <source>
        <dbReference type="EMBL" id="MBW3466739.1"/>
    </source>
</evidence>
<dbReference type="InterPro" id="IPR016024">
    <property type="entry name" value="ARM-type_fold"/>
</dbReference>
<accession>A0A951IUR3</accession>
<keyword evidence="4" id="KW-1185">Reference proteome</keyword>
<keyword evidence="1" id="KW-0472">Membrane</keyword>
<dbReference type="Proteomes" id="UP000727490">
    <property type="component" value="Unassembled WGS sequence"/>
</dbReference>
<protein>
    <recommendedName>
        <fullName evidence="5">HEAT repeat domain-containing protein</fullName>
    </recommendedName>
</protein>
<feature type="signal peptide" evidence="2">
    <location>
        <begin position="1"/>
        <end position="27"/>
    </location>
</feature>
<keyword evidence="1" id="KW-1133">Transmembrane helix</keyword>
<proteinExistence type="predicted"/>
<organism evidence="3 4">
    <name type="scientific">Arthrospiribacter ruber</name>
    <dbReference type="NCBI Taxonomy" id="2487934"/>
    <lineage>
        <taxon>Bacteria</taxon>
        <taxon>Pseudomonadati</taxon>
        <taxon>Bacteroidota</taxon>
        <taxon>Cytophagia</taxon>
        <taxon>Cytophagales</taxon>
        <taxon>Cyclobacteriaceae</taxon>
        <taxon>Arthrospiribacter</taxon>
    </lineage>
</organism>